<proteinExistence type="predicted"/>
<dbReference type="AlphaFoldDB" id="I3IGD1"/>
<accession>I3IGD1</accession>
<comment type="caution">
    <text evidence="1">The sequence shown here is derived from an EMBL/GenBank/DDBJ whole genome shotgun (WGS) entry which is preliminary data.</text>
</comment>
<reference evidence="1 2" key="1">
    <citation type="journal article" date="2012" name="FEBS Lett.">
        <title>Anammox organism KSU-1 expresses a NirK-type copper-containing nitrite reductase instead of a NirS-type with cytochrome cd1.</title>
        <authorList>
            <person name="Hira D."/>
            <person name="Toh H."/>
            <person name="Migita C.T."/>
            <person name="Okubo H."/>
            <person name="Nishiyama T."/>
            <person name="Hattori M."/>
            <person name="Furukawa K."/>
            <person name="Fujii T."/>
        </authorList>
    </citation>
    <scope>NUCLEOTIDE SEQUENCE [LARGE SCALE GENOMIC DNA]</scope>
</reference>
<organism evidence="1 2">
    <name type="scientific">Candidatus Jettenia caeni</name>
    <dbReference type="NCBI Taxonomy" id="247490"/>
    <lineage>
        <taxon>Bacteria</taxon>
        <taxon>Pseudomonadati</taxon>
        <taxon>Planctomycetota</taxon>
        <taxon>Candidatus Brocadiia</taxon>
        <taxon>Candidatus Brocadiales</taxon>
        <taxon>Candidatus Brocadiaceae</taxon>
        <taxon>Candidatus Jettenia</taxon>
    </lineage>
</organism>
<dbReference type="Proteomes" id="UP000002985">
    <property type="component" value="Unassembled WGS sequence"/>
</dbReference>
<gene>
    <name evidence="1" type="ORF">KSU1_A0009</name>
</gene>
<protein>
    <submittedName>
        <fullName evidence="1">Uncharacterized protein</fullName>
    </submittedName>
</protein>
<sequence length="64" mass="7249">MLFEKKSLPHFAISGNNEVICLQLAVYWILSVKRNDSTSSHINMMIFINLLAGDDRGATYLYKG</sequence>
<name>I3IGD1_9BACT</name>
<keyword evidence="2" id="KW-1185">Reference proteome</keyword>
<evidence type="ECO:0000313" key="1">
    <source>
        <dbReference type="EMBL" id="GAB60776.1"/>
    </source>
</evidence>
<dbReference type="EMBL" id="BAFH01000001">
    <property type="protein sequence ID" value="GAB60776.1"/>
    <property type="molecule type" value="Genomic_DNA"/>
</dbReference>
<evidence type="ECO:0000313" key="2">
    <source>
        <dbReference type="Proteomes" id="UP000002985"/>
    </source>
</evidence>